<reference evidence="2 3" key="1">
    <citation type="journal article" date="1979" name="Int. J. Syst. Evol. Microbiol.">
        <title>Bacillus globisporus subsp. marinus subsp. nov.</title>
        <authorList>
            <person name="Liu H."/>
        </authorList>
    </citation>
    <scope>NUCLEOTIDE SEQUENCE [LARGE SCALE GENOMIC DNA]</scope>
    <source>
        <strain evidence="2 3">DSM 1297</strain>
    </source>
</reference>
<dbReference type="EMBL" id="JBFMIA010000011">
    <property type="protein sequence ID" value="MEW9502544.1"/>
    <property type="molecule type" value="Genomic_DNA"/>
</dbReference>
<name>A0ABV3Q5D4_9BACL</name>
<dbReference type="Proteomes" id="UP001556040">
    <property type="component" value="Unassembled WGS sequence"/>
</dbReference>
<comment type="caution">
    <text evidence="2">The sequence shown here is derived from an EMBL/GenBank/DDBJ whole genome shotgun (WGS) entry which is preliminary data.</text>
</comment>
<organism evidence="2 3">
    <name type="scientific">Jeotgalibacillus marinus</name>
    <dbReference type="NCBI Taxonomy" id="86667"/>
    <lineage>
        <taxon>Bacteria</taxon>
        <taxon>Bacillati</taxon>
        <taxon>Bacillota</taxon>
        <taxon>Bacilli</taxon>
        <taxon>Bacillales</taxon>
        <taxon>Caryophanaceae</taxon>
        <taxon>Jeotgalibacillus</taxon>
    </lineage>
</organism>
<protein>
    <submittedName>
        <fullName evidence="2">HesB/YadR/YfhF family protein</fullName>
    </submittedName>
</protein>
<evidence type="ECO:0000313" key="2">
    <source>
        <dbReference type="EMBL" id="MEW9502544.1"/>
    </source>
</evidence>
<dbReference type="PIRSF" id="PIRSF034852">
    <property type="entry name" value="UCP034852"/>
    <property type="match status" value="1"/>
</dbReference>
<keyword evidence="3" id="KW-1185">Reference proteome</keyword>
<dbReference type="InterPro" id="IPR035903">
    <property type="entry name" value="HesB-like_dom_sf"/>
</dbReference>
<accession>A0ABV3Q5D4</accession>
<evidence type="ECO:0000256" key="1">
    <source>
        <dbReference type="ARBA" id="ARBA00006718"/>
    </source>
</evidence>
<dbReference type="SUPFAM" id="SSF89360">
    <property type="entry name" value="HesB-like domain"/>
    <property type="match status" value="1"/>
</dbReference>
<sequence>MNIHISKEAQKWFQYEMMMKKGDHVRFFVRYGGSSPIQDGFSLGVSKDEPIEAVVTQEIEGIIFYIEERDLWYFDGHDLHVDYSDKADGPTYDYSKNEQ</sequence>
<dbReference type="RefSeq" id="WP_367780033.1">
    <property type="nucleotide sequence ID" value="NZ_JBFMIA010000011.1"/>
</dbReference>
<comment type="similarity">
    <text evidence="1">Belongs to the HesB/IscA family.</text>
</comment>
<proteinExistence type="inferred from homology"/>
<gene>
    <name evidence="2" type="ORF">AB1471_12155</name>
</gene>
<dbReference type="InterPro" id="IPR008326">
    <property type="entry name" value="PdhI-like"/>
</dbReference>
<evidence type="ECO:0000313" key="3">
    <source>
        <dbReference type="Proteomes" id="UP001556040"/>
    </source>
</evidence>